<dbReference type="Gene3D" id="3.90.320.10">
    <property type="match status" value="1"/>
</dbReference>
<evidence type="ECO:0000256" key="14">
    <source>
        <dbReference type="ARBA" id="ARBA00048988"/>
    </source>
</evidence>
<protein>
    <recommendedName>
        <fullName evidence="12">DNA 3'-5' helicase</fullName>
        <ecNumber evidence="12">5.6.2.4</ecNumber>
    </recommendedName>
    <alternativeName>
        <fullName evidence="13">DNA 3'-5' helicase II</fullName>
    </alternativeName>
</protein>
<keyword evidence="8" id="KW-0238">DNA-binding</keyword>
<dbReference type="InterPro" id="IPR011604">
    <property type="entry name" value="PDDEXK-like_dom_sf"/>
</dbReference>
<evidence type="ECO:0000259" key="16">
    <source>
        <dbReference type="PROSITE" id="PS51198"/>
    </source>
</evidence>
<keyword evidence="1" id="KW-0540">Nuclease</keyword>
<dbReference type="RefSeq" id="WP_135441468.1">
    <property type="nucleotide sequence ID" value="NZ_SRLE01000004.1"/>
</dbReference>
<dbReference type="InterPro" id="IPR014016">
    <property type="entry name" value="UvrD-like_ATP-bd"/>
</dbReference>
<reference evidence="18 19" key="1">
    <citation type="submission" date="2019-04" db="EMBL/GenBank/DDBJ databases">
        <title>Taxonomy of novel Haliea sp. from mangrove soil of West Coast of India.</title>
        <authorList>
            <person name="Verma A."/>
            <person name="Kumar P."/>
            <person name="Krishnamurthi S."/>
        </authorList>
    </citation>
    <scope>NUCLEOTIDE SEQUENCE [LARGE SCALE GENOMIC DNA]</scope>
    <source>
        <strain evidence="18 19">SAOS-164</strain>
    </source>
</reference>
<gene>
    <name evidence="18" type="ORF">E4634_04885</name>
</gene>
<evidence type="ECO:0000256" key="13">
    <source>
        <dbReference type="ARBA" id="ARBA00034923"/>
    </source>
</evidence>
<dbReference type="Gene3D" id="3.40.50.300">
    <property type="entry name" value="P-loop containing nucleotide triphosphate hydrolases"/>
    <property type="match status" value="4"/>
</dbReference>
<comment type="catalytic activity">
    <reaction evidence="14">
        <text>ATP + H2O = ADP + phosphate + H(+)</text>
        <dbReference type="Rhea" id="RHEA:13065"/>
        <dbReference type="ChEBI" id="CHEBI:15377"/>
        <dbReference type="ChEBI" id="CHEBI:15378"/>
        <dbReference type="ChEBI" id="CHEBI:30616"/>
        <dbReference type="ChEBI" id="CHEBI:43474"/>
        <dbReference type="ChEBI" id="CHEBI:456216"/>
        <dbReference type="EC" id="5.6.2.4"/>
    </reaction>
</comment>
<dbReference type="SUPFAM" id="SSF52540">
    <property type="entry name" value="P-loop containing nucleoside triphosphate hydrolases"/>
    <property type="match status" value="1"/>
</dbReference>
<evidence type="ECO:0000259" key="17">
    <source>
        <dbReference type="PROSITE" id="PS51217"/>
    </source>
</evidence>
<evidence type="ECO:0000256" key="10">
    <source>
        <dbReference type="ARBA" id="ARBA00023235"/>
    </source>
</evidence>
<evidence type="ECO:0000256" key="5">
    <source>
        <dbReference type="ARBA" id="ARBA00022806"/>
    </source>
</evidence>
<evidence type="ECO:0000256" key="12">
    <source>
        <dbReference type="ARBA" id="ARBA00034808"/>
    </source>
</evidence>
<dbReference type="InterPro" id="IPR000212">
    <property type="entry name" value="DNA_helicase_UvrD/REP"/>
</dbReference>
<dbReference type="Pfam" id="PF13361">
    <property type="entry name" value="UvrD_C"/>
    <property type="match status" value="2"/>
</dbReference>
<evidence type="ECO:0000256" key="8">
    <source>
        <dbReference type="ARBA" id="ARBA00023125"/>
    </source>
</evidence>
<evidence type="ECO:0000256" key="9">
    <source>
        <dbReference type="ARBA" id="ARBA00023204"/>
    </source>
</evidence>
<organism evidence="18 19">
    <name type="scientific">Mangrovimicrobium sediminis</name>
    <dbReference type="NCBI Taxonomy" id="2562682"/>
    <lineage>
        <taxon>Bacteria</taxon>
        <taxon>Pseudomonadati</taxon>
        <taxon>Pseudomonadota</taxon>
        <taxon>Gammaproteobacteria</taxon>
        <taxon>Cellvibrionales</taxon>
        <taxon>Halieaceae</taxon>
        <taxon>Mangrovimicrobium</taxon>
    </lineage>
</organism>
<dbReference type="Pfam" id="PF00580">
    <property type="entry name" value="UvrD-helicase"/>
    <property type="match status" value="2"/>
</dbReference>
<evidence type="ECO:0000313" key="19">
    <source>
        <dbReference type="Proteomes" id="UP000298050"/>
    </source>
</evidence>
<dbReference type="PANTHER" id="PTHR11070:SF2">
    <property type="entry name" value="ATP-DEPENDENT DNA HELICASE SRS2"/>
    <property type="match status" value="1"/>
</dbReference>
<evidence type="ECO:0000256" key="2">
    <source>
        <dbReference type="ARBA" id="ARBA00022741"/>
    </source>
</evidence>
<dbReference type="PROSITE" id="PS51198">
    <property type="entry name" value="UVRD_HELICASE_ATP_BIND"/>
    <property type="match status" value="1"/>
</dbReference>
<evidence type="ECO:0000256" key="4">
    <source>
        <dbReference type="ARBA" id="ARBA00022801"/>
    </source>
</evidence>
<feature type="domain" description="UvrD-like helicase ATP-binding" evidence="16">
    <location>
        <begin position="1"/>
        <end position="485"/>
    </location>
</feature>
<proteinExistence type="predicted"/>
<keyword evidence="4 15" id="KW-0378">Hydrolase</keyword>
<evidence type="ECO:0000256" key="11">
    <source>
        <dbReference type="ARBA" id="ARBA00034617"/>
    </source>
</evidence>
<comment type="catalytic activity">
    <reaction evidence="11">
        <text>Couples ATP hydrolysis with the unwinding of duplex DNA by translocating in the 3'-5' direction.</text>
        <dbReference type="EC" id="5.6.2.4"/>
    </reaction>
</comment>
<dbReference type="SUPFAM" id="SSF52980">
    <property type="entry name" value="Restriction endonuclease-like"/>
    <property type="match status" value="1"/>
</dbReference>
<keyword evidence="9" id="KW-0234">DNA repair</keyword>
<dbReference type="InterPro" id="IPR014017">
    <property type="entry name" value="DNA_helicase_UvrD-like_C"/>
</dbReference>
<keyword evidence="7 15" id="KW-0067">ATP-binding</keyword>
<feature type="domain" description="UvrD-like helicase C-terminal" evidence="17">
    <location>
        <begin position="491"/>
        <end position="766"/>
    </location>
</feature>
<dbReference type="GO" id="GO:0043138">
    <property type="term" value="F:3'-5' DNA helicase activity"/>
    <property type="evidence" value="ECO:0007669"/>
    <property type="project" value="UniProtKB-EC"/>
</dbReference>
<dbReference type="Proteomes" id="UP000298050">
    <property type="component" value="Unassembled WGS sequence"/>
</dbReference>
<evidence type="ECO:0000256" key="6">
    <source>
        <dbReference type="ARBA" id="ARBA00022839"/>
    </source>
</evidence>
<sequence>MIADTAQRAEALDIDRSFCVTAPAGSGKTELLIQRFLALLTRVNRPEQVLAITFTRKAAAEMLERVLQALWAAESAAPVDSEHQQRTRDLALAALAHGRAQGWALSRDIGRFNIRTIDGFCAALARQMPILSRFGGQARPVDDADYLYRLAVGELFSTLGSARAHAAALDALLLHFDNDWGRLENLLVGMLAKREQWQDYVAAGGDQDAAEARLRRTVQLVIEEELESLVQTLAPWLDQILDLLAGAQASRGVAATVPSLPLEPAQLPAWRALKPFLLTTSGSLRKTVTVREGFPVKSEADKARKAQMLELLQVLAAEVPDLPLQLQRLGRLPDMDDHAEAWQLVLHLSHVLPLLSACLLLVFEREGAADHTQVALAALDALGEDDAPTELALRLDYQIEHILVDEFQDTALNQYRLVQRLTRGWEQHNVAHPEAPRTLFIVGDGMQSIYGFRNANVGLFLRARQEGFNGVIPQLLALQCNFRSTPGIVDWVNTTFAEAFPAEDDPRRGSVRFTAAQAVRPAGYEPAVDTHAFVGDGAADNEALWLAGELEAAVQQQRFDSIAVLGRSRGQLAPLLAELRRRGVAFAAQDMDSLASSPAIVDLLTLCRALANPGDRVAWLALLRAPWCGLTLDELHALAGQAKDPRRQNLAALLLAGELPAILPENAAARLARLRDCLRWAWAKRDRLALRVWVEQCWRQLGGPACLENPMQLEDAARFFDLLQDAEREGVGLDIAWLEQKVTRLFASGGAPDAALQIMTLHKAKGLEFDWVVIPALARAPRSDDRQLLLWDDYTAAHGEGGFLLAADDHSEANTPGLYNYLKGQRSEKQRNESARLLYVGATRAAQRLTLSACLKTEGEEGAGELRAPGDSALLSHIWPAFQRGVQIHEDSGEPADTVSRSIALRVLRNPPQPEAMPPQAEGPNIPEPVLNRVERHVGTAIHLMLERLSLVAELPEQPPAQYAELARQCLAQLGLHGSTLGTALETVLDALRRTLADPQGRWLLDAAHPEAHSEFALTWQRDGAIRDIVIDRCFVDAGSGERWIIDYKSSVPPAGVSLDTFIAGQAQAYTEQLAGYRDALRALGDEPLRCALYFPRLGVLHRLTQLDT</sequence>
<dbReference type="GO" id="GO:0000725">
    <property type="term" value="P:recombinational repair"/>
    <property type="evidence" value="ECO:0007669"/>
    <property type="project" value="TreeGrafter"/>
</dbReference>
<dbReference type="EC" id="5.6.2.4" evidence="12"/>
<evidence type="ECO:0000256" key="7">
    <source>
        <dbReference type="ARBA" id="ARBA00022840"/>
    </source>
</evidence>
<keyword evidence="2 15" id="KW-0547">Nucleotide-binding</keyword>
<keyword evidence="3" id="KW-0227">DNA damage</keyword>
<comment type="caution">
    <text evidence="18">The sequence shown here is derived from an EMBL/GenBank/DDBJ whole genome shotgun (WGS) entry which is preliminary data.</text>
</comment>
<keyword evidence="19" id="KW-1185">Reference proteome</keyword>
<dbReference type="EMBL" id="SRLE01000004">
    <property type="protein sequence ID" value="TGD75329.1"/>
    <property type="molecule type" value="Genomic_DNA"/>
</dbReference>
<dbReference type="InterPro" id="IPR027417">
    <property type="entry name" value="P-loop_NTPase"/>
</dbReference>
<dbReference type="GO" id="GO:0005524">
    <property type="term" value="F:ATP binding"/>
    <property type="evidence" value="ECO:0007669"/>
    <property type="project" value="UniProtKB-UniRule"/>
</dbReference>
<dbReference type="PANTHER" id="PTHR11070">
    <property type="entry name" value="UVRD / RECB / PCRA DNA HELICASE FAMILY MEMBER"/>
    <property type="match status" value="1"/>
</dbReference>
<dbReference type="OrthoDB" id="9810135at2"/>
<feature type="binding site" evidence="15">
    <location>
        <begin position="22"/>
        <end position="29"/>
    </location>
    <ligand>
        <name>ATP</name>
        <dbReference type="ChEBI" id="CHEBI:30616"/>
    </ligand>
</feature>
<dbReference type="GO" id="GO:0004527">
    <property type="term" value="F:exonuclease activity"/>
    <property type="evidence" value="ECO:0007669"/>
    <property type="project" value="UniProtKB-KW"/>
</dbReference>
<dbReference type="GO" id="GO:0003677">
    <property type="term" value="F:DNA binding"/>
    <property type="evidence" value="ECO:0007669"/>
    <property type="project" value="UniProtKB-KW"/>
</dbReference>
<dbReference type="PROSITE" id="PS51217">
    <property type="entry name" value="UVRD_HELICASE_CTER"/>
    <property type="match status" value="1"/>
</dbReference>
<keyword evidence="6" id="KW-0269">Exonuclease</keyword>
<accession>A0A4Z0M749</accession>
<dbReference type="GO" id="GO:0005829">
    <property type="term" value="C:cytosol"/>
    <property type="evidence" value="ECO:0007669"/>
    <property type="project" value="TreeGrafter"/>
</dbReference>
<dbReference type="InterPro" id="IPR011335">
    <property type="entry name" value="Restrct_endonuc-II-like"/>
</dbReference>
<dbReference type="InterPro" id="IPR038726">
    <property type="entry name" value="PDDEXK_AddAB-type"/>
</dbReference>
<dbReference type="GO" id="GO:0033202">
    <property type="term" value="C:DNA helicase complex"/>
    <property type="evidence" value="ECO:0007669"/>
    <property type="project" value="TreeGrafter"/>
</dbReference>
<dbReference type="Gene3D" id="1.10.486.10">
    <property type="entry name" value="PCRA, domain 4"/>
    <property type="match status" value="1"/>
</dbReference>
<name>A0A4Z0M749_9GAMM</name>
<evidence type="ECO:0000256" key="1">
    <source>
        <dbReference type="ARBA" id="ARBA00022722"/>
    </source>
</evidence>
<dbReference type="AlphaFoldDB" id="A0A4Z0M749"/>
<keyword evidence="10" id="KW-0413">Isomerase</keyword>
<evidence type="ECO:0000256" key="15">
    <source>
        <dbReference type="PROSITE-ProRule" id="PRU00560"/>
    </source>
</evidence>
<evidence type="ECO:0000313" key="18">
    <source>
        <dbReference type="EMBL" id="TGD75329.1"/>
    </source>
</evidence>
<evidence type="ECO:0000256" key="3">
    <source>
        <dbReference type="ARBA" id="ARBA00022763"/>
    </source>
</evidence>
<keyword evidence="5 15" id="KW-0347">Helicase</keyword>
<dbReference type="Pfam" id="PF12705">
    <property type="entry name" value="PDDEXK_1"/>
    <property type="match status" value="1"/>
</dbReference>